<dbReference type="GO" id="GO:0004519">
    <property type="term" value="F:endonuclease activity"/>
    <property type="evidence" value="ECO:0007669"/>
    <property type="project" value="UniProtKB-KW"/>
</dbReference>
<dbReference type="AlphaFoldDB" id="A0A0R2KFX4"/>
<dbReference type="Gene3D" id="1.10.30.50">
    <property type="match status" value="1"/>
</dbReference>
<dbReference type="GO" id="GO:0008270">
    <property type="term" value="F:zinc ion binding"/>
    <property type="evidence" value="ECO:0007669"/>
    <property type="project" value="InterPro"/>
</dbReference>
<dbReference type="InterPro" id="IPR027417">
    <property type="entry name" value="P-loop_NTPase"/>
</dbReference>
<dbReference type="PANTHER" id="PTHR41286">
    <property type="entry name" value="HNH NUCLEASE YAJD-RELATED"/>
    <property type="match status" value="1"/>
</dbReference>
<proteinExistence type="inferred from homology"/>
<comment type="similarity">
    <text evidence="3">Belongs to the HNH nuclease family.</text>
</comment>
<feature type="domain" description="HNH nuclease" evidence="5">
    <location>
        <begin position="53"/>
        <end position="104"/>
    </location>
</feature>
<reference evidence="6 7" key="1">
    <citation type="journal article" date="2015" name="Genome Announc.">
        <title>Expanding the biotechnology potential of lactobacilli through comparative genomics of 213 strains and associated genera.</title>
        <authorList>
            <person name="Sun Z."/>
            <person name="Harris H.M."/>
            <person name="McCann A."/>
            <person name="Guo C."/>
            <person name="Argimon S."/>
            <person name="Zhang W."/>
            <person name="Yang X."/>
            <person name="Jeffery I.B."/>
            <person name="Cooney J.C."/>
            <person name="Kagawa T.F."/>
            <person name="Liu W."/>
            <person name="Song Y."/>
            <person name="Salvetti E."/>
            <person name="Wrobel A."/>
            <person name="Rasinkangas P."/>
            <person name="Parkhill J."/>
            <person name="Rea M.C."/>
            <person name="O'Sullivan O."/>
            <person name="Ritari J."/>
            <person name="Douillard F.P."/>
            <person name="Paul Ross R."/>
            <person name="Yang R."/>
            <person name="Briner A.E."/>
            <person name="Felis G.E."/>
            <person name="de Vos W.M."/>
            <person name="Barrangou R."/>
            <person name="Klaenhammer T.R."/>
            <person name="Caufield P.W."/>
            <person name="Cui Y."/>
            <person name="Zhang H."/>
            <person name="O'Toole P.W."/>
        </authorList>
    </citation>
    <scope>NUCLEOTIDE SEQUENCE [LARGE SCALE GENOMIC DNA]</scope>
    <source>
        <strain evidence="6 7">DSM 15353</strain>
    </source>
</reference>
<dbReference type="RefSeq" id="WP_010494423.1">
    <property type="nucleotide sequence ID" value="NZ_JQBK01000001.1"/>
</dbReference>
<evidence type="ECO:0000256" key="4">
    <source>
        <dbReference type="ARBA" id="ARBA00040194"/>
    </source>
</evidence>
<dbReference type="PANTHER" id="PTHR41286:SF1">
    <property type="entry name" value="HNH NUCLEASE YAJD-RELATED"/>
    <property type="match status" value="1"/>
</dbReference>
<gene>
    <name evidence="6" type="ORF">IV43_GL000038</name>
</gene>
<dbReference type="GO" id="GO:0016787">
    <property type="term" value="F:hydrolase activity"/>
    <property type="evidence" value="ECO:0007669"/>
    <property type="project" value="UniProtKB-KW"/>
</dbReference>
<evidence type="ECO:0000256" key="1">
    <source>
        <dbReference type="ARBA" id="ARBA00022722"/>
    </source>
</evidence>
<dbReference type="GO" id="GO:0005829">
    <property type="term" value="C:cytosol"/>
    <property type="evidence" value="ECO:0007669"/>
    <property type="project" value="TreeGrafter"/>
</dbReference>
<evidence type="ECO:0000313" key="6">
    <source>
        <dbReference type="EMBL" id="KRN88187.1"/>
    </source>
</evidence>
<organism evidence="6 7">
    <name type="scientific">Ligilactobacillus acidipiscis</name>
    <dbReference type="NCBI Taxonomy" id="89059"/>
    <lineage>
        <taxon>Bacteria</taxon>
        <taxon>Bacillati</taxon>
        <taxon>Bacillota</taxon>
        <taxon>Bacilli</taxon>
        <taxon>Lactobacillales</taxon>
        <taxon>Lactobacillaceae</taxon>
        <taxon>Ligilactobacillus</taxon>
    </lineage>
</organism>
<dbReference type="Gene3D" id="3.40.50.300">
    <property type="entry name" value="P-loop containing nucleotide triphosphate hydrolases"/>
    <property type="match status" value="1"/>
</dbReference>
<dbReference type="CDD" id="cd00085">
    <property type="entry name" value="HNHc"/>
    <property type="match status" value="1"/>
</dbReference>
<protein>
    <recommendedName>
        <fullName evidence="4">Putative HNH nuclease YajD</fullName>
    </recommendedName>
</protein>
<dbReference type="Pfam" id="PF01844">
    <property type="entry name" value="HNH"/>
    <property type="match status" value="1"/>
</dbReference>
<keyword evidence="2" id="KW-0378">Hydrolase</keyword>
<dbReference type="InterPro" id="IPR002711">
    <property type="entry name" value="HNH"/>
</dbReference>
<dbReference type="Proteomes" id="UP000051491">
    <property type="component" value="Unassembled WGS sequence"/>
</dbReference>
<dbReference type="GO" id="GO:0003676">
    <property type="term" value="F:nucleic acid binding"/>
    <property type="evidence" value="ECO:0007669"/>
    <property type="project" value="InterPro"/>
</dbReference>
<comment type="caution">
    <text evidence="6">The sequence shown here is derived from an EMBL/GenBank/DDBJ whole genome shotgun (WGS) entry which is preliminary data.</text>
</comment>
<dbReference type="InterPro" id="IPR003615">
    <property type="entry name" value="HNH_nuc"/>
</dbReference>
<keyword evidence="6" id="KW-0255">Endonuclease</keyword>
<keyword evidence="1" id="KW-0540">Nuclease</keyword>
<dbReference type="OrthoDB" id="9811997at2"/>
<name>A0A0R2KFX4_9LACO</name>
<evidence type="ECO:0000256" key="3">
    <source>
        <dbReference type="ARBA" id="ARBA00038412"/>
    </source>
</evidence>
<evidence type="ECO:0000313" key="7">
    <source>
        <dbReference type="Proteomes" id="UP000051491"/>
    </source>
</evidence>
<evidence type="ECO:0000256" key="2">
    <source>
        <dbReference type="ARBA" id="ARBA00022801"/>
    </source>
</evidence>
<dbReference type="PATRIC" id="fig|89059.3.peg.40"/>
<evidence type="ECO:0000259" key="5">
    <source>
        <dbReference type="SMART" id="SM00507"/>
    </source>
</evidence>
<accession>A0A0R2KFX4</accession>
<dbReference type="SMART" id="SM00507">
    <property type="entry name" value="HNHc"/>
    <property type="match status" value="1"/>
</dbReference>
<dbReference type="EMBL" id="JQBK01000001">
    <property type="protein sequence ID" value="KRN88187.1"/>
    <property type="molecule type" value="Genomic_DNA"/>
</dbReference>
<dbReference type="SUPFAM" id="SSF52540">
    <property type="entry name" value="P-loop containing nucleoside triphosphate hydrolases"/>
    <property type="match status" value="1"/>
</dbReference>
<sequence>MAKPSKLVFVGGKPTLVPYDEHVRKDNDQQYNRNRKNDQSDYLKFYHSKEWQNIRATVLARDYGLCQRCGLEGSLVDHIIPSKDDWQDRTNIDNLQTLCRDCHKLKTKREWIKHNKGSERYMQIHIVCGLPASGKTAYVERHRGMHDLTYDYDSLMQSLSGLPSHERNIDVHDYVVLFFEQLLRKLKAEQTFDNVWIIQTYPDSKIDTLLSNYHDIDHILIDTKKEICIQRLKEQKRFNENTRKAFNLFSQKNFSKFRRLKTGN</sequence>